<evidence type="ECO:0000259" key="1">
    <source>
        <dbReference type="Pfam" id="PF00668"/>
    </source>
</evidence>
<dbReference type="GO" id="GO:0003824">
    <property type="term" value="F:catalytic activity"/>
    <property type="evidence" value="ECO:0007669"/>
    <property type="project" value="InterPro"/>
</dbReference>
<gene>
    <name evidence="2" type="ORF">KTU01_06180</name>
</gene>
<feature type="domain" description="Condensation" evidence="1">
    <location>
        <begin position="50"/>
        <end position="311"/>
    </location>
</feature>
<dbReference type="PANTHER" id="PTHR45527">
    <property type="entry name" value="NONRIBOSOMAL PEPTIDE SYNTHETASE"/>
    <property type="match status" value="1"/>
</dbReference>
<dbReference type="Pfam" id="PF00668">
    <property type="entry name" value="Condensation"/>
    <property type="match status" value="1"/>
</dbReference>
<protein>
    <submittedName>
        <fullName evidence="2">Peptide synthetase</fullName>
    </submittedName>
</protein>
<dbReference type="GO" id="GO:0005737">
    <property type="term" value="C:cytoplasm"/>
    <property type="evidence" value="ECO:0007669"/>
    <property type="project" value="TreeGrafter"/>
</dbReference>
<dbReference type="GO" id="GO:0043041">
    <property type="term" value="P:amino acid activation for nonribosomal peptide biosynthetic process"/>
    <property type="evidence" value="ECO:0007669"/>
    <property type="project" value="TreeGrafter"/>
</dbReference>
<accession>A0A512I9W6</accession>
<dbReference type="GO" id="GO:0008610">
    <property type="term" value="P:lipid biosynthetic process"/>
    <property type="evidence" value="ECO:0007669"/>
    <property type="project" value="UniProtKB-ARBA"/>
</dbReference>
<dbReference type="GO" id="GO:0031177">
    <property type="term" value="F:phosphopantetheine binding"/>
    <property type="evidence" value="ECO:0007669"/>
    <property type="project" value="TreeGrafter"/>
</dbReference>
<name>A0A512I9W6_9MICC</name>
<dbReference type="GO" id="GO:0044550">
    <property type="term" value="P:secondary metabolite biosynthetic process"/>
    <property type="evidence" value="ECO:0007669"/>
    <property type="project" value="TreeGrafter"/>
</dbReference>
<sequence>MRLTNITHARLPEGRLSSCTVPVTRTGRRLPVSFDQGMHVGAGSRPGTWMGVALELPAPVRTEDLGQAWAGVVARHHTLRTVFSTGDDGAVLLHEVGDAVHPRWARHDVGPAGTRAALQELVDDACSPLARPSHRLCLVEPPDGPVVVLLAADHAHVDAWSLPVLVRDLLDALADVRAGRPPGTGRPPVASFAEHTRELAARPAAPARVAQRWGRILADGGGTIPVFPLPLGDLARPAPETVTTLEVLDARALARLEARAEVLGVRLLALLVSVLTRATLELAGRPLRAVLPVHSRTDPRWRDAVGWFITNSVLECADADPRAGAAAVREALELGSHALEPILRPHGGMPVPAGMFMLSYMDYRRLPVSLPAELRAQHVSASAPATGVQVWFVVGEDGLHLRARFPGTPAARSSVEAWLTAVCEGLRAEASAAPPDRRNGPVPDR</sequence>
<dbReference type="EMBL" id="BJZS01000018">
    <property type="protein sequence ID" value="GEO94495.1"/>
    <property type="molecule type" value="Genomic_DNA"/>
</dbReference>
<dbReference type="PANTHER" id="PTHR45527:SF1">
    <property type="entry name" value="FATTY ACID SYNTHASE"/>
    <property type="match status" value="1"/>
</dbReference>
<dbReference type="Gene3D" id="3.30.559.10">
    <property type="entry name" value="Chloramphenicol acetyltransferase-like domain"/>
    <property type="match status" value="1"/>
</dbReference>
<dbReference type="Proteomes" id="UP000321103">
    <property type="component" value="Unassembled WGS sequence"/>
</dbReference>
<dbReference type="STRING" id="388357.GCA_001580365_01631"/>
<evidence type="ECO:0000313" key="2">
    <source>
        <dbReference type="EMBL" id="GEO94495.1"/>
    </source>
</evidence>
<dbReference type="InterPro" id="IPR001242">
    <property type="entry name" value="Condensation_dom"/>
</dbReference>
<keyword evidence="3" id="KW-1185">Reference proteome</keyword>
<dbReference type="SUPFAM" id="SSF52777">
    <property type="entry name" value="CoA-dependent acyltransferases"/>
    <property type="match status" value="2"/>
</dbReference>
<dbReference type="AlphaFoldDB" id="A0A512I9W6"/>
<proteinExistence type="predicted"/>
<organism evidence="2 3">
    <name type="scientific">Kocuria turfanensis</name>
    <dbReference type="NCBI Taxonomy" id="388357"/>
    <lineage>
        <taxon>Bacteria</taxon>
        <taxon>Bacillati</taxon>
        <taxon>Actinomycetota</taxon>
        <taxon>Actinomycetes</taxon>
        <taxon>Micrococcales</taxon>
        <taxon>Micrococcaceae</taxon>
        <taxon>Kocuria</taxon>
    </lineage>
</organism>
<comment type="caution">
    <text evidence="2">The sequence shown here is derived from an EMBL/GenBank/DDBJ whole genome shotgun (WGS) entry which is preliminary data.</text>
</comment>
<reference evidence="2 3" key="1">
    <citation type="submission" date="2019-07" db="EMBL/GenBank/DDBJ databases">
        <title>Whole genome shotgun sequence of Kocuria turfanensis NBRC 107627.</title>
        <authorList>
            <person name="Hosoyama A."/>
            <person name="Uohara A."/>
            <person name="Ohji S."/>
            <person name="Ichikawa N."/>
        </authorList>
    </citation>
    <scope>NUCLEOTIDE SEQUENCE [LARGE SCALE GENOMIC DNA]</scope>
    <source>
        <strain evidence="2 3">NBRC 107627</strain>
    </source>
</reference>
<evidence type="ECO:0000313" key="3">
    <source>
        <dbReference type="Proteomes" id="UP000321103"/>
    </source>
</evidence>
<dbReference type="RefSeq" id="WP_062735331.1">
    <property type="nucleotide sequence ID" value="NZ_BJZS01000018.1"/>
</dbReference>
<dbReference type="Gene3D" id="3.30.559.30">
    <property type="entry name" value="Nonribosomal peptide synthetase, condensation domain"/>
    <property type="match status" value="1"/>
</dbReference>
<dbReference type="InterPro" id="IPR023213">
    <property type="entry name" value="CAT-like_dom_sf"/>
</dbReference>